<evidence type="ECO:0000256" key="1">
    <source>
        <dbReference type="ARBA" id="ARBA00010838"/>
    </source>
</evidence>
<dbReference type="PROSITE" id="PS00653">
    <property type="entry name" value="GLYCOSYL_HYDROL_F1_2"/>
    <property type="match status" value="1"/>
</dbReference>
<name>A0A143YE03_9LACT</name>
<sequence length="472" mass="54041">MTDTFLWGGAIAANQAEGAYLEDGKKLTVMDVVPQGVNRRKIKQGLIDYKTVYDENAYHYPSHNGIDFYHTYPEDIKLLAEMGITAFRTSISWTRIYPTGEEKEPNAAGLHYYKSLFELCKSYGMEPVVTISHFDVPLHLVETYGSWKNRKMIDFYLKYARTLFVTFKGLVKYWITFNEINVILHNSFSGAGLILCDEENPEQVKYQAAHHELVASAAATKMAHEIDRDNQIGCMLAAGDYYPFSCHPKDVWSALNKNRESYFFIDIQSRGAYPSYADRLFAEKGVQLVTEKDDFRMLANYPVDFIALSYYTSRCISYESTAEITEANIMTSVKNPHLESSDWGWQMDPLGLRTTLNTLYDRYQKPLFLVENGLGAKDVLKNGTVSDDYRIEYLRQHIQAMRESQRDGVKMIGYLAWGCIDLVAASTGEMSKRYGFVYVDRDDEGHGTNARLKKKSFNWYKKVIASNGHCLD</sequence>
<evidence type="ECO:0000313" key="8">
    <source>
        <dbReference type="Proteomes" id="UP000242754"/>
    </source>
</evidence>
<accession>A0A143YE03</accession>
<dbReference type="NCBIfam" id="NF007158">
    <property type="entry name" value="PRK09593.1"/>
    <property type="match status" value="1"/>
</dbReference>
<comment type="similarity">
    <text evidence="1 5">Belongs to the glycosyl hydrolase 1 family.</text>
</comment>
<feature type="active site" description="Nucleophile" evidence="4">
    <location>
        <position position="371"/>
    </location>
</feature>
<dbReference type="SUPFAM" id="SSF51445">
    <property type="entry name" value="(Trans)glycosidases"/>
    <property type="match status" value="1"/>
</dbReference>
<keyword evidence="2 6" id="KW-0378">Hydrolase</keyword>
<dbReference type="FunFam" id="3.20.20.80:FF:000004">
    <property type="entry name" value="Beta-glucosidase 6-phospho-beta-glucosidase"/>
    <property type="match status" value="1"/>
</dbReference>
<dbReference type="NCBIfam" id="NF007356">
    <property type="entry name" value="PRK09852.1"/>
    <property type="match status" value="1"/>
</dbReference>
<gene>
    <name evidence="7" type="ORF">Tpal_728</name>
</gene>
<dbReference type="PANTHER" id="PTHR10353:SF122">
    <property type="entry name" value="6-PHOSPHO-BETA-GLUCOSIDASE ASCB-RELATED"/>
    <property type="match status" value="1"/>
</dbReference>
<dbReference type="InterPro" id="IPR017853">
    <property type="entry name" value="GH"/>
</dbReference>
<dbReference type="GO" id="GO:0016052">
    <property type="term" value="P:carbohydrate catabolic process"/>
    <property type="evidence" value="ECO:0007669"/>
    <property type="project" value="TreeGrafter"/>
</dbReference>
<dbReference type="PANTHER" id="PTHR10353">
    <property type="entry name" value="GLYCOSYL HYDROLASE"/>
    <property type="match status" value="1"/>
</dbReference>
<dbReference type="InterPro" id="IPR018120">
    <property type="entry name" value="Glyco_hydro_1_AS"/>
</dbReference>
<dbReference type="Gene3D" id="3.20.20.80">
    <property type="entry name" value="Glycosidases"/>
    <property type="match status" value="1"/>
</dbReference>
<dbReference type="OrthoDB" id="2339329at2"/>
<evidence type="ECO:0000313" key="7">
    <source>
        <dbReference type="EMBL" id="CZQ86103.1"/>
    </source>
</evidence>
<keyword evidence="3 6" id="KW-0326">Glycosidase</keyword>
<dbReference type="RefSeq" id="WP_087031544.1">
    <property type="nucleotide sequence ID" value="NZ_FJNE01000002.1"/>
</dbReference>
<protein>
    <recommendedName>
        <fullName evidence="9">6-phospho-beta-glucosidase</fullName>
    </recommendedName>
</protein>
<dbReference type="PRINTS" id="PR00131">
    <property type="entry name" value="GLHYDRLASE1"/>
</dbReference>
<dbReference type="GO" id="GO:0005829">
    <property type="term" value="C:cytosol"/>
    <property type="evidence" value="ECO:0007669"/>
    <property type="project" value="TreeGrafter"/>
</dbReference>
<keyword evidence="8" id="KW-1185">Reference proteome</keyword>
<evidence type="ECO:0000256" key="3">
    <source>
        <dbReference type="ARBA" id="ARBA00023295"/>
    </source>
</evidence>
<evidence type="ECO:0000256" key="4">
    <source>
        <dbReference type="PROSITE-ProRule" id="PRU10055"/>
    </source>
</evidence>
<dbReference type="PROSITE" id="PS00572">
    <property type="entry name" value="GLYCOSYL_HYDROL_F1_1"/>
    <property type="match status" value="1"/>
</dbReference>
<evidence type="ECO:0008006" key="9">
    <source>
        <dbReference type="Google" id="ProtNLM"/>
    </source>
</evidence>
<organism evidence="7 8">
    <name type="scientific">Trichococcus palustris</name>
    <dbReference type="NCBI Taxonomy" id="140314"/>
    <lineage>
        <taxon>Bacteria</taxon>
        <taxon>Bacillati</taxon>
        <taxon>Bacillota</taxon>
        <taxon>Bacilli</taxon>
        <taxon>Lactobacillales</taxon>
        <taxon>Carnobacteriaceae</taxon>
        <taxon>Trichococcus</taxon>
    </lineage>
</organism>
<dbReference type="EMBL" id="FJNE01000002">
    <property type="protein sequence ID" value="CZQ86103.1"/>
    <property type="molecule type" value="Genomic_DNA"/>
</dbReference>
<dbReference type="Proteomes" id="UP000242754">
    <property type="component" value="Unassembled WGS sequence"/>
</dbReference>
<reference evidence="7 8" key="1">
    <citation type="submission" date="2016-02" db="EMBL/GenBank/DDBJ databases">
        <authorList>
            <person name="Wen L."/>
            <person name="He K."/>
            <person name="Yang H."/>
        </authorList>
    </citation>
    <scope>NUCLEOTIDE SEQUENCE [LARGE SCALE GENOMIC DNA]</scope>
    <source>
        <strain evidence="7">Trichococcus palustris</strain>
    </source>
</reference>
<dbReference type="STRING" id="140314.SAMN04488076_101212"/>
<dbReference type="Pfam" id="PF00232">
    <property type="entry name" value="Glyco_hydro_1"/>
    <property type="match status" value="1"/>
</dbReference>
<evidence type="ECO:0000256" key="6">
    <source>
        <dbReference type="RuleBase" id="RU004468"/>
    </source>
</evidence>
<evidence type="ECO:0000256" key="5">
    <source>
        <dbReference type="RuleBase" id="RU003690"/>
    </source>
</evidence>
<dbReference type="InterPro" id="IPR001360">
    <property type="entry name" value="Glyco_hydro_1"/>
</dbReference>
<dbReference type="GO" id="GO:0008422">
    <property type="term" value="F:beta-glucosidase activity"/>
    <property type="evidence" value="ECO:0007669"/>
    <property type="project" value="TreeGrafter"/>
</dbReference>
<dbReference type="AlphaFoldDB" id="A0A143YE03"/>
<proteinExistence type="inferred from homology"/>
<dbReference type="InterPro" id="IPR033132">
    <property type="entry name" value="GH_1_N_CS"/>
</dbReference>
<evidence type="ECO:0000256" key="2">
    <source>
        <dbReference type="ARBA" id="ARBA00022801"/>
    </source>
</evidence>